<evidence type="ECO:0000256" key="1">
    <source>
        <dbReference type="PIRSR" id="PIRSR038925-1"/>
    </source>
</evidence>
<name>A0A6M1T0Y0_9BACT</name>
<dbReference type="PANTHER" id="PTHR13504">
    <property type="entry name" value="FIDO DOMAIN-CONTAINING PROTEIN DDB_G0283145"/>
    <property type="match status" value="1"/>
</dbReference>
<dbReference type="Pfam" id="PF21248">
    <property type="entry name" value="SoFic-like_C"/>
    <property type="match status" value="1"/>
</dbReference>
<dbReference type="Gene3D" id="1.10.3290.10">
    <property type="entry name" value="Fido-like domain"/>
    <property type="match status" value="1"/>
</dbReference>
<feature type="binding site" evidence="3">
    <location>
        <begin position="256"/>
        <end position="257"/>
    </location>
    <ligand>
        <name>ATP</name>
        <dbReference type="ChEBI" id="CHEBI:30616"/>
    </ligand>
</feature>
<keyword evidence="6" id="KW-1185">Reference proteome</keyword>
<organism evidence="5 6">
    <name type="scientific">Fodinibius halophilus</name>
    <dbReference type="NCBI Taxonomy" id="1736908"/>
    <lineage>
        <taxon>Bacteria</taxon>
        <taxon>Pseudomonadati</taxon>
        <taxon>Balneolota</taxon>
        <taxon>Balneolia</taxon>
        <taxon>Balneolales</taxon>
        <taxon>Balneolaceae</taxon>
        <taxon>Fodinibius</taxon>
    </lineage>
</organism>
<evidence type="ECO:0000313" key="6">
    <source>
        <dbReference type="Proteomes" id="UP000479132"/>
    </source>
</evidence>
<dbReference type="PIRSF" id="PIRSF038925">
    <property type="entry name" value="AMP-prot_trans"/>
    <property type="match status" value="1"/>
</dbReference>
<feature type="binding site" evidence="3">
    <location>
        <begin position="218"/>
        <end position="225"/>
    </location>
    <ligand>
        <name>ATP</name>
        <dbReference type="ChEBI" id="CHEBI:30616"/>
    </ligand>
</feature>
<reference evidence="5 6" key="1">
    <citation type="submission" date="2020-02" db="EMBL/GenBank/DDBJ databases">
        <title>Aliifodinibius halophilus 2W32, complete genome.</title>
        <authorList>
            <person name="Li Y."/>
            <person name="Wu S."/>
        </authorList>
    </citation>
    <scope>NUCLEOTIDE SEQUENCE [LARGE SCALE GENOMIC DNA]</scope>
    <source>
        <strain evidence="5 6">2W32</strain>
    </source>
</reference>
<dbReference type="InterPro" id="IPR040198">
    <property type="entry name" value="Fido_containing"/>
</dbReference>
<evidence type="ECO:0000256" key="3">
    <source>
        <dbReference type="PIRSR" id="PIRSR640198-2"/>
    </source>
</evidence>
<dbReference type="AlphaFoldDB" id="A0A6M1T0Y0"/>
<feature type="binding site" evidence="1">
    <location>
        <begin position="219"/>
        <end position="225"/>
    </location>
    <ligand>
        <name>ATP</name>
        <dbReference type="ChEBI" id="CHEBI:30616"/>
    </ligand>
</feature>
<feature type="active site" evidence="2">
    <location>
        <position position="214"/>
    </location>
</feature>
<evidence type="ECO:0000313" key="5">
    <source>
        <dbReference type="EMBL" id="NGP89186.1"/>
    </source>
</evidence>
<dbReference type="EMBL" id="JAALLS010000016">
    <property type="protein sequence ID" value="NGP89186.1"/>
    <property type="molecule type" value="Genomic_DNA"/>
</dbReference>
<feature type="domain" description="Fido" evidence="4">
    <location>
        <begin position="127"/>
        <end position="278"/>
    </location>
</feature>
<accession>A0A6M1T0Y0</accession>
<dbReference type="Pfam" id="PF13784">
    <property type="entry name" value="Fic_N"/>
    <property type="match status" value="1"/>
</dbReference>
<dbReference type="InterPro" id="IPR036597">
    <property type="entry name" value="Fido-like_dom_sf"/>
</dbReference>
<feature type="binding site" evidence="1">
    <location>
        <position position="214"/>
    </location>
    <ligand>
        <name>ATP</name>
        <dbReference type="ChEBI" id="CHEBI:30616"/>
    </ligand>
</feature>
<keyword evidence="1" id="KW-0067">ATP-binding</keyword>
<dbReference type="GO" id="GO:0005524">
    <property type="term" value="F:ATP binding"/>
    <property type="evidence" value="ECO:0007669"/>
    <property type="project" value="UniProtKB-KW"/>
</dbReference>
<sequence>MPQQPLYHTNPDRDVPWNGLPLLPINEELYKNVEIYEQLGRAKEAMGLLAGRSVAIPNQAILINSITLQEAKDSSAIENVFTTNDDLYQAFSDSRFDVNVSAPTKEVLRYREAIWKGHAYLQEHGAFDIDYFINLYREIKEARDGIRPPFATTYIRQAGSGPNAGKRIYTPPKGKEVLRKKLQNLVNFLNDDSIPPKEPLLKMAIAHFQFEAIHPFRDGNGRVGRILNIHYLTQAELLELPILYLSRYIIDHKQEYYDTLAGVSQRGDWESWILYILRAVDSTARLTYRKINEILEAKETILDAVEREQNFQRPGQLIDAIFVQPFTKVSHLTDADLYAENTARNYLNKLHEMGVVEKREIKGRHYYKNHELEQILSF</sequence>
<dbReference type="Pfam" id="PF02661">
    <property type="entry name" value="Fic"/>
    <property type="match status" value="1"/>
</dbReference>
<evidence type="ECO:0000259" key="4">
    <source>
        <dbReference type="PROSITE" id="PS51459"/>
    </source>
</evidence>
<dbReference type="SUPFAM" id="SSF140931">
    <property type="entry name" value="Fic-like"/>
    <property type="match status" value="1"/>
</dbReference>
<gene>
    <name evidence="5" type="ORF">G3569_12570</name>
</gene>
<evidence type="ECO:0000256" key="2">
    <source>
        <dbReference type="PIRSR" id="PIRSR640198-1"/>
    </source>
</evidence>
<keyword evidence="1" id="KW-0547">Nucleotide-binding</keyword>
<dbReference type="PROSITE" id="PS51459">
    <property type="entry name" value="FIDO"/>
    <property type="match status" value="1"/>
</dbReference>
<dbReference type="InterPro" id="IPR003812">
    <property type="entry name" value="Fido"/>
</dbReference>
<feature type="binding site" evidence="1">
    <location>
        <position position="256"/>
    </location>
    <ligand>
        <name>ATP</name>
        <dbReference type="ChEBI" id="CHEBI:30616"/>
    </ligand>
</feature>
<proteinExistence type="predicted"/>
<dbReference type="Proteomes" id="UP000479132">
    <property type="component" value="Unassembled WGS sequence"/>
</dbReference>
<dbReference type="InterPro" id="IPR026287">
    <property type="entry name" value="SoFic-like"/>
</dbReference>
<dbReference type="PANTHER" id="PTHR13504:SF35">
    <property type="entry name" value="PROTEIN ADENYLYLTRANSFERASE SOFIC"/>
    <property type="match status" value="1"/>
</dbReference>
<comment type="caution">
    <text evidence="5">The sequence shown here is derived from an EMBL/GenBank/DDBJ whole genome shotgun (WGS) entry which is preliminary data.</text>
</comment>
<protein>
    <submittedName>
        <fullName evidence="5">Fic family protein</fullName>
    </submittedName>
</protein>
<dbReference type="InterPro" id="IPR048770">
    <property type="entry name" value="SoFic-like_C"/>
</dbReference>
<feature type="binding site" evidence="1">
    <location>
        <position position="78"/>
    </location>
    <ligand>
        <name>ATP</name>
        <dbReference type="ChEBI" id="CHEBI:30616"/>
    </ligand>
</feature>
<dbReference type="InterPro" id="IPR025758">
    <property type="entry name" value="Fic/DOC_N"/>
</dbReference>